<dbReference type="PANTHER" id="PTHR39336:SF1">
    <property type="entry name" value="PYRIDOXAMINE PHOSPHATE OXIDASE FAMILY PROTEIN (AFU_ORTHOLOGUE AFUA_6G11440)"/>
    <property type="match status" value="1"/>
</dbReference>
<dbReference type="OrthoDB" id="115989at2"/>
<dbReference type="Proteomes" id="UP000441754">
    <property type="component" value="Unassembled WGS sequence"/>
</dbReference>
<evidence type="ECO:0000313" key="3">
    <source>
        <dbReference type="Proteomes" id="UP000441754"/>
    </source>
</evidence>
<dbReference type="Pfam" id="PF01243">
    <property type="entry name" value="PNPOx_N"/>
    <property type="match status" value="1"/>
</dbReference>
<dbReference type="EMBL" id="WJXZ01000013">
    <property type="protein sequence ID" value="MRS63863.1"/>
    <property type="molecule type" value="Genomic_DNA"/>
</dbReference>
<keyword evidence="3" id="KW-1185">Reference proteome</keyword>
<gene>
    <name evidence="2" type="ORF">GJJ30_21365</name>
</gene>
<proteinExistence type="predicted"/>
<dbReference type="SUPFAM" id="SSF50475">
    <property type="entry name" value="FMN-binding split barrel"/>
    <property type="match status" value="1"/>
</dbReference>
<feature type="domain" description="Pyridoxamine 5'-phosphate oxidase N-terminal" evidence="1">
    <location>
        <begin position="12"/>
        <end position="109"/>
    </location>
</feature>
<dbReference type="Gene3D" id="2.30.110.10">
    <property type="entry name" value="Electron Transport, Fmn-binding Protein, Chain A"/>
    <property type="match status" value="1"/>
</dbReference>
<organism evidence="2 3">
    <name type="scientific">Larkinella terrae</name>
    <dbReference type="NCBI Taxonomy" id="2025311"/>
    <lineage>
        <taxon>Bacteria</taxon>
        <taxon>Pseudomonadati</taxon>
        <taxon>Bacteroidota</taxon>
        <taxon>Cytophagia</taxon>
        <taxon>Cytophagales</taxon>
        <taxon>Spirosomataceae</taxon>
        <taxon>Larkinella</taxon>
    </lineage>
</organism>
<reference evidence="2 3" key="1">
    <citation type="journal article" date="2018" name="Antonie Van Leeuwenhoek">
        <title>Larkinella terrae sp. nov., isolated from soil on Jeju Island, South Korea.</title>
        <authorList>
            <person name="Ten L.N."/>
            <person name="Jeon J."/>
            <person name="Park S.J."/>
            <person name="Park S."/>
            <person name="Lee S.Y."/>
            <person name="Kim M.K."/>
            <person name="Jung H.Y."/>
        </authorList>
    </citation>
    <scope>NUCLEOTIDE SEQUENCE [LARGE SCALE GENOMIC DNA]</scope>
    <source>
        <strain evidence="2 3">KCTC 52001</strain>
    </source>
</reference>
<comment type="caution">
    <text evidence="2">The sequence shown here is derived from an EMBL/GenBank/DDBJ whole genome shotgun (WGS) entry which is preliminary data.</text>
</comment>
<sequence length="190" mass="21161">MGKFHDSIKSPHQAFIKKQHIFFVSTAPLSADGRVNLSPKGLDCFRVLSENRVGYMDLISSGNETSAHTLENGRITIMFCSFEGAPLILRLYGKGRAVLPDSKEWSELAPNFTIYPSTRQLIIAEIDLVQTSCGFGVPLFDYAGERDIHFDWAAKKGEKGLQEYMEEKNLTSLDGLPTDLGLQKPAKLLH</sequence>
<dbReference type="InterPro" id="IPR011576">
    <property type="entry name" value="Pyridox_Oxase_N"/>
</dbReference>
<name>A0A7K0EPV0_9BACT</name>
<dbReference type="PANTHER" id="PTHR39336">
    <property type="entry name" value="PYRIDOXAMINE PHOSPHATE OXIDASE FAMILY PROTEIN (AFU_ORTHOLOGUE AFUA_6G11440)"/>
    <property type="match status" value="1"/>
</dbReference>
<accession>A0A7K0EPV0</accession>
<evidence type="ECO:0000259" key="1">
    <source>
        <dbReference type="Pfam" id="PF01243"/>
    </source>
</evidence>
<dbReference type="RefSeq" id="WP_154177228.1">
    <property type="nucleotide sequence ID" value="NZ_WJXZ01000013.1"/>
</dbReference>
<protein>
    <submittedName>
        <fullName evidence="2">Pyridoxamine 5'-phosphate oxidase family protein</fullName>
    </submittedName>
</protein>
<dbReference type="AlphaFoldDB" id="A0A7K0EPV0"/>
<dbReference type="InterPro" id="IPR012349">
    <property type="entry name" value="Split_barrel_FMN-bd"/>
</dbReference>
<evidence type="ECO:0000313" key="2">
    <source>
        <dbReference type="EMBL" id="MRS63863.1"/>
    </source>
</evidence>